<evidence type="ECO:0000313" key="2">
    <source>
        <dbReference type="Proteomes" id="UP000886501"/>
    </source>
</evidence>
<gene>
    <name evidence="1" type="ORF">BDM02DRAFT_3114952</name>
</gene>
<protein>
    <submittedName>
        <fullName evidence="1">Uncharacterized protein</fullName>
    </submittedName>
</protein>
<dbReference type="Proteomes" id="UP000886501">
    <property type="component" value="Unassembled WGS sequence"/>
</dbReference>
<comment type="caution">
    <text evidence="1">The sequence shown here is derived from an EMBL/GenBank/DDBJ whole genome shotgun (WGS) entry which is preliminary data.</text>
</comment>
<proteinExistence type="predicted"/>
<dbReference type="EMBL" id="MU118008">
    <property type="protein sequence ID" value="KAF9648770.1"/>
    <property type="molecule type" value="Genomic_DNA"/>
</dbReference>
<sequence>MLILPRLYMLWVLLVLWGLALQRLEERSPKNKRKAVAENLPGKKKAQYTNMHFPPCLITREDRDGKQDRLATERVC</sequence>
<reference evidence="1" key="1">
    <citation type="submission" date="2019-10" db="EMBL/GenBank/DDBJ databases">
        <authorList>
            <consortium name="DOE Joint Genome Institute"/>
            <person name="Kuo A."/>
            <person name="Miyauchi S."/>
            <person name="Kiss E."/>
            <person name="Drula E."/>
            <person name="Kohler A."/>
            <person name="Sanchez-Garcia M."/>
            <person name="Andreopoulos B."/>
            <person name="Barry K.W."/>
            <person name="Bonito G."/>
            <person name="Buee M."/>
            <person name="Carver A."/>
            <person name="Chen C."/>
            <person name="Cichocki N."/>
            <person name="Clum A."/>
            <person name="Culley D."/>
            <person name="Crous P.W."/>
            <person name="Fauchery L."/>
            <person name="Girlanda M."/>
            <person name="Hayes R."/>
            <person name="Keri Z."/>
            <person name="Labutti K."/>
            <person name="Lipzen A."/>
            <person name="Lombard V."/>
            <person name="Magnuson J."/>
            <person name="Maillard F."/>
            <person name="Morin E."/>
            <person name="Murat C."/>
            <person name="Nolan M."/>
            <person name="Ohm R."/>
            <person name="Pangilinan J."/>
            <person name="Pereira M."/>
            <person name="Perotto S."/>
            <person name="Peter M."/>
            <person name="Riley R."/>
            <person name="Sitrit Y."/>
            <person name="Stielow B."/>
            <person name="Szollosi G."/>
            <person name="Zifcakova L."/>
            <person name="Stursova M."/>
            <person name="Spatafora J.W."/>
            <person name="Tedersoo L."/>
            <person name="Vaario L.-M."/>
            <person name="Yamada A."/>
            <person name="Yan M."/>
            <person name="Wang P."/>
            <person name="Xu J."/>
            <person name="Bruns T."/>
            <person name="Baldrian P."/>
            <person name="Vilgalys R."/>
            <person name="Henrissat B."/>
            <person name="Grigoriev I.V."/>
            <person name="Hibbett D."/>
            <person name="Nagy L.G."/>
            <person name="Martin F.M."/>
        </authorList>
    </citation>
    <scope>NUCLEOTIDE SEQUENCE</scope>
    <source>
        <strain evidence="1">P2</strain>
    </source>
</reference>
<accession>A0ACB6ZG28</accession>
<organism evidence="1 2">
    <name type="scientific">Thelephora ganbajun</name>
    <name type="common">Ganba fungus</name>
    <dbReference type="NCBI Taxonomy" id="370292"/>
    <lineage>
        <taxon>Eukaryota</taxon>
        <taxon>Fungi</taxon>
        <taxon>Dikarya</taxon>
        <taxon>Basidiomycota</taxon>
        <taxon>Agaricomycotina</taxon>
        <taxon>Agaricomycetes</taxon>
        <taxon>Thelephorales</taxon>
        <taxon>Thelephoraceae</taxon>
        <taxon>Thelephora</taxon>
    </lineage>
</organism>
<name>A0ACB6ZG28_THEGA</name>
<keyword evidence="2" id="KW-1185">Reference proteome</keyword>
<evidence type="ECO:0000313" key="1">
    <source>
        <dbReference type="EMBL" id="KAF9648770.1"/>
    </source>
</evidence>
<reference evidence="1" key="2">
    <citation type="journal article" date="2020" name="Nat. Commun.">
        <title>Large-scale genome sequencing of mycorrhizal fungi provides insights into the early evolution of symbiotic traits.</title>
        <authorList>
            <person name="Miyauchi S."/>
            <person name="Kiss E."/>
            <person name="Kuo A."/>
            <person name="Drula E."/>
            <person name="Kohler A."/>
            <person name="Sanchez-Garcia M."/>
            <person name="Morin E."/>
            <person name="Andreopoulos B."/>
            <person name="Barry K.W."/>
            <person name="Bonito G."/>
            <person name="Buee M."/>
            <person name="Carver A."/>
            <person name="Chen C."/>
            <person name="Cichocki N."/>
            <person name="Clum A."/>
            <person name="Culley D."/>
            <person name="Crous P.W."/>
            <person name="Fauchery L."/>
            <person name="Girlanda M."/>
            <person name="Hayes R.D."/>
            <person name="Keri Z."/>
            <person name="LaButti K."/>
            <person name="Lipzen A."/>
            <person name="Lombard V."/>
            <person name="Magnuson J."/>
            <person name="Maillard F."/>
            <person name="Murat C."/>
            <person name="Nolan M."/>
            <person name="Ohm R.A."/>
            <person name="Pangilinan J."/>
            <person name="Pereira M.F."/>
            <person name="Perotto S."/>
            <person name="Peter M."/>
            <person name="Pfister S."/>
            <person name="Riley R."/>
            <person name="Sitrit Y."/>
            <person name="Stielow J.B."/>
            <person name="Szollosi G."/>
            <person name="Zifcakova L."/>
            <person name="Stursova M."/>
            <person name="Spatafora J.W."/>
            <person name="Tedersoo L."/>
            <person name="Vaario L.M."/>
            <person name="Yamada A."/>
            <person name="Yan M."/>
            <person name="Wang P."/>
            <person name="Xu J."/>
            <person name="Bruns T."/>
            <person name="Baldrian P."/>
            <person name="Vilgalys R."/>
            <person name="Dunand C."/>
            <person name="Henrissat B."/>
            <person name="Grigoriev I.V."/>
            <person name="Hibbett D."/>
            <person name="Nagy L.G."/>
            <person name="Martin F.M."/>
        </authorList>
    </citation>
    <scope>NUCLEOTIDE SEQUENCE</scope>
    <source>
        <strain evidence="1">P2</strain>
    </source>
</reference>